<dbReference type="EMBL" id="SODO01000005">
    <property type="protein sequence ID" value="TDW59407.1"/>
    <property type="molecule type" value="Genomic_DNA"/>
</dbReference>
<keyword evidence="2" id="KW-0282">Flagellum</keyword>
<evidence type="ECO:0000313" key="4">
    <source>
        <dbReference type="Proteomes" id="UP000243640"/>
    </source>
</evidence>
<feature type="signal peptide" evidence="1">
    <location>
        <begin position="1"/>
        <end position="17"/>
    </location>
</feature>
<feature type="chain" id="PRO_5012104722" evidence="1">
    <location>
        <begin position="18"/>
        <end position="221"/>
    </location>
</feature>
<dbReference type="Gene3D" id="1.25.40.10">
    <property type="entry name" value="Tetratricopeptide repeat domain"/>
    <property type="match status" value="1"/>
</dbReference>
<proteinExistence type="predicted"/>
<comment type="caution">
    <text evidence="2">The sequence shown here is derived from an EMBL/GenBank/DDBJ whole genome shotgun (WGS) entry which is preliminary data.</text>
</comment>
<dbReference type="InterPro" id="IPR011990">
    <property type="entry name" value="TPR-like_helical_dom_sf"/>
</dbReference>
<dbReference type="SMART" id="SM00671">
    <property type="entry name" value="SEL1"/>
    <property type="match status" value="3"/>
</dbReference>
<dbReference type="Proteomes" id="UP000243640">
    <property type="component" value="Unassembled WGS sequence"/>
</dbReference>
<reference evidence="2 4" key="1">
    <citation type="submission" date="2017-08" db="EMBL/GenBank/DDBJ databases">
        <title>Draft Genome Sequence of the Marine Bacterium Oceanimonas baumannii ATCC 700832.</title>
        <authorList>
            <person name="Mcclelland W.D."/>
            <person name="Brennan M.A."/>
            <person name="Trachtenberg A.M."/>
            <person name="Maclea K.S."/>
        </authorList>
    </citation>
    <scope>NUCLEOTIDE SEQUENCE [LARGE SCALE GENOMIC DNA]</scope>
    <source>
        <strain evidence="2 4">ATCC 700832</strain>
    </source>
</reference>
<reference evidence="3 5" key="2">
    <citation type="submission" date="2019-03" db="EMBL/GenBank/DDBJ databases">
        <title>Genomic Encyclopedia of Archaeal and Bacterial Type Strains, Phase II (KMG-II): from individual species to whole genera.</title>
        <authorList>
            <person name="Goeker M."/>
        </authorList>
    </citation>
    <scope>NUCLEOTIDE SEQUENCE [LARGE SCALE GENOMIC DNA]</scope>
    <source>
        <strain evidence="3 5">DSM 15594</strain>
    </source>
</reference>
<evidence type="ECO:0000313" key="2">
    <source>
        <dbReference type="EMBL" id="OYD24663.1"/>
    </source>
</evidence>
<keyword evidence="1" id="KW-0732">Signal</keyword>
<accession>A0A235CJE2</accession>
<evidence type="ECO:0000313" key="5">
    <source>
        <dbReference type="Proteomes" id="UP000295058"/>
    </source>
</evidence>
<keyword evidence="2" id="KW-0966">Cell projection</keyword>
<protein>
    <submittedName>
        <fullName evidence="2">Flagellar protein MotX</fullName>
    </submittedName>
</protein>
<dbReference type="Proteomes" id="UP000295058">
    <property type="component" value="Unassembled WGS sequence"/>
</dbReference>
<dbReference type="OrthoDB" id="5599218at2"/>
<organism evidence="2 4">
    <name type="scientific">Oceanimonas baumannii</name>
    <dbReference type="NCBI Taxonomy" id="129578"/>
    <lineage>
        <taxon>Bacteria</taxon>
        <taxon>Pseudomonadati</taxon>
        <taxon>Pseudomonadota</taxon>
        <taxon>Gammaproteobacteria</taxon>
        <taxon>Aeromonadales</taxon>
        <taxon>Aeromonadaceae</taxon>
        <taxon>Oceanimonas</taxon>
    </lineage>
</organism>
<gene>
    <name evidence="2" type="ORF">B6S09_08550</name>
    <name evidence="3" type="ORF">LY04_01658</name>
</gene>
<evidence type="ECO:0000313" key="3">
    <source>
        <dbReference type="EMBL" id="TDW59407.1"/>
    </source>
</evidence>
<dbReference type="Pfam" id="PF08238">
    <property type="entry name" value="Sel1"/>
    <property type="match status" value="3"/>
</dbReference>
<dbReference type="EMBL" id="NQJF01000006">
    <property type="protein sequence ID" value="OYD24663.1"/>
    <property type="molecule type" value="Genomic_DNA"/>
</dbReference>
<name>A0A235CJE2_9GAMM</name>
<dbReference type="SUPFAM" id="SSF81901">
    <property type="entry name" value="HCP-like"/>
    <property type="match status" value="1"/>
</dbReference>
<evidence type="ECO:0000256" key="1">
    <source>
        <dbReference type="SAM" id="SignalP"/>
    </source>
</evidence>
<sequence length="221" mass="25035">MNYFPLFLLCSALSVWAAEAPSGAGQAAAVAQALDGLEAVPLYEEDELIALINDNRHLQRVRDQDDCQLTQDIEARAEVLRLPSYQFLWGDMLAWGICVPAEPRRGLQMMWAAARQGMPAALEQLGRYYYEGTLVQQNRERAVPLMQEAASLGFEKARFTWAAWLLAGAGSPLDYPQAYLWLKQTVTDDKHKYREAERLSQGLAKRMPPHKVKELNHQLLY</sequence>
<dbReference type="RefSeq" id="WP_094278080.1">
    <property type="nucleotide sequence ID" value="NZ_JBLWZI010000005.1"/>
</dbReference>
<dbReference type="InterPro" id="IPR006597">
    <property type="entry name" value="Sel1-like"/>
</dbReference>
<keyword evidence="5" id="KW-1185">Reference proteome</keyword>
<dbReference type="AlphaFoldDB" id="A0A235CJE2"/>
<keyword evidence="2" id="KW-0969">Cilium</keyword>